<proteinExistence type="predicted"/>
<dbReference type="OrthoDB" id="3558047at2759"/>
<gene>
    <name evidence="3" type="ORF">LY89DRAFT_679581</name>
</gene>
<protein>
    <submittedName>
        <fullName evidence="3">Uncharacterized protein</fullName>
    </submittedName>
</protein>
<dbReference type="RefSeq" id="XP_018078796.1">
    <property type="nucleotide sequence ID" value="XM_018213902.1"/>
</dbReference>
<dbReference type="GeneID" id="28823628"/>
<evidence type="ECO:0000256" key="1">
    <source>
        <dbReference type="SAM" id="MobiDB-lite"/>
    </source>
</evidence>
<organism evidence="3 4">
    <name type="scientific">Mollisia scopiformis</name>
    <name type="common">Conifer needle endophyte fungus</name>
    <name type="synonym">Phialocephala scopiformis</name>
    <dbReference type="NCBI Taxonomy" id="149040"/>
    <lineage>
        <taxon>Eukaryota</taxon>
        <taxon>Fungi</taxon>
        <taxon>Dikarya</taxon>
        <taxon>Ascomycota</taxon>
        <taxon>Pezizomycotina</taxon>
        <taxon>Leotiomycetes</taxon>
        <taxon>Helotiales</taxon>
        <taxon>Mollisiaceae</taxon>
        <taxon>Mollisia</taxon>
    </lineage>
</organism>
<keyword evidence="2" id="KW-0732">Signal</keyword>
<dbReference type="EMBL" id="KQ947404">
    <property type="protein sequence ID" value="KUJ24441.1"/>
    <property type="molecule type" value="Genomic_DNA"/>
</dbReference>
<feature type="region of interest" description="Disordered" evidence="1">
    <location>
        <begin position="209"/>
        <end position="239"/>
    </location>
</feature>
<feature type="signal peptide" evidence="2">
    <location>
        <begin position="1"/>
        <end position="23"/>
    </location>
</feature>
<dbReference type="AlphaFoldDB" id="A0A194XWD1"/>
<feature type="chain" id="PRO_5008268696" evidence="2">
    <location>
        <begin position="24"/>
        <end position="361"/>
    </location>
</feature>
<reference evidence="3 4" key="1">
    <citation type="submission" date="2015-10" db="EMBL/GenBank/DDBJ databases">
        <title>Full genome of DAOMC 229536 Phialocephala scopiformis, a fungal endophyte of spruce producing the potent anti-insectan compound rugulosin.</title>
        <authorList>
            <consortium name="DOE Joint Genome Institute"/>
            <person name="Walker A.K."/>
            <person name="Frasz S.L."/>
            <person name="Seifert K.A."/>
            <person name="Miller J.D."/>
            <person name="Mondo S.J."/>
            <person name="Labutti K."/>
            <person name="Lipzen A."/>
            <person name="Dockter R."/>
            <person name="Kennedy M."/>
            <person name="Grigoriev I.V."/>
            <person name="Spatafora J.W."/>
        </authorList>
    </citation>
    <scope>NUCLEOTIDE SEQUENCE [LARGE SCALE GENOMIC DNA]</scope>
    <source>
        <strain evidence="3 4">CBS 120377</strain>
    </source>
</reference>
<feature type="compositionally biased region" description="Low complexity" evidence="1">
    <location>
        <begin position="213"/>
        <end position="239"/>
    </location>
</feature>
<dbReference type="InParanoid" id="A0A194XWD1"/>
<dbReference type="KEGG" id="psco:LY89DRAFT_679581"/>
<evidence type="ECO:0000313" key="4">
    <source>
        <dbReference type="Proteomes" id="UP000070700"/>
    </source>
</evidence>
<dbReference type="Proteomes" id="UP000070700">
    <property type="component" value="Unassembled WGS sequence"/>
</dbReference>
<evidence type="ECO:0000256" key="2">
    <source>
        <dbReference type="SAM" id="SignalP"/>
    </source>
</evidence>
<name>A0A194XWD1_MOLSC</name>
<accession>A0A194XWD1</accession>
<evidence type="ECO:0000313" key="3">
    <source>
        <dbReference type="EMBL" id="KUJ24441.1"/>
    </source>
</evidence>
<sequence>MPCLSIARATVSLIVLQVAIVHAQSGYFPDCPAAVGIENGDFDSGQLAPWSTPSAYTVHPTISVVSPGYYSADALQLEFPAANVTSWYFSQEVGLQCEGSQYSTSFSLNWLNFSIQGDPDTNFCHLSVASSYCFQTSPYSTPFPGDYNASNTPGWQNQSYICTAQKSGYATFNVNIGCLATYTIPAFTWQFTNFDVHLVGNSTPVQSAPPFPLTSSSSTPFQSRSTPSLTPTPTQLSSASSFSSTIISSATATSSNIPTSSGTIPTSSINILTSSMLTNMTTIPISPTVVSTSVTNVLTTSTNPKTSPTTPSLSAADRLSQSSTIYFLLGLTGLIIWSQHTPRIPFCYESHFNTFSYQATP</sequence>
<keyword evidence="4" id="KW-1185">Reference proteome</keyword>